<comment type="subcellular location">
    <subcellularLocation>
        <location evidence="6">Cytoplasm</location>
    </subcellularLocation>
    <subcellularLocation>
        <location evidence="6">Cell membrane</location>
        <topology evidence="6">Peripheral membrane protein</topology>
    </subcellularLocation>
</comment>
<keyword evidence="4 6" id="KW-0694">RNA-binding</keyword>
<dbReference type="GO" id="GO:0000028">
    <property type="term" value="P:ribosomal small subunit assembly"/>
    <property type="evidence" value="ECO:0007669"/>
    <property type="project" value="TreeGrafter"/>
</dbReference>
<dbReference type="InterPro" id="IPR027417">
    <property type="entry name" value="P-loop_NTPase"/>
</dbReference>
<dbReference type="GO" id="GO:0005886">
    <property type="term" value="C:plasma membrane"/>
    <property type="evidence" value="ECO:0007669"/>
    <property type="project" value="UniProtKB-SubCell"/>
</dbReference>
<reference evidence="9 10" key="1">
    <citation type="submission" date="2017-04" db="EMBL/GenBank/DDBJ databases">
        <title>Complete genome sequence of the Campylobacter cuniculorum type strain LMG24588.</title>
        <authorList>
            <person name="Miller W.G."/>
            <person name="Yee E."/>
            <person name="Revez J."/>
            <person name="Bono J.L."/>
            <person name="Rossi M."/>
        </authorList>
    </citation>
    <scope>NUCLEOTIDE SEQUENCE [LARGE SCALE GENOMIC DNA]</scope>
    <source>
        <strain evidence="9 10">LMG 24588</strain>
    </source>
</reference>
<dbReference type="SUPFAM" id="SSF54814">
    <property type="entry name" value="Prokaryotic type KH domain (KH-domain type II)"/>
    <property type="match status" value="1"/>
</dbReference>
<dbReference type="GO" id="GO:0070181">
    <property type="term" value="F:small ribosomal subunit rRNA binding"/>
    <property type="evidence" value="ECO:0007669"/>
    <property type="project" value="UniProtKB-UniRule"/>
</dbReference>
<dbReference type="CDD" id="cd22534">
    <property type="entry name" value="KH-II_Era"/>
    <property type="match status" value="1"/>
</dbReference>
<dbReference type="InterPro" id="IPR005225">
    <property type="entry name" value="Small_GTP-bd"/>
</dbReference>
<dbReference type="InterPro" id="IPR015946">
    <property type="entry name" value="KH_dom-like_a/b"/>
</dbReference>
<feature type="domain" description="Era-type G" evidence="8">
    <location>
        <begin position="2"/>
        <end position="167"/>
    </location>
</feature>
<feature type="region of interest" description="G4" evidence="7">
    <location>
        <begin position="116"/>
        <end position="119"/>
    </location>
</feature>
<dbReference type="NCBIfam" id="TIGR00436">
    <property type="entry name" value="era"/>
    <property type="match status" value="1"/>
</dbReference>
<dbReference type="NCBIfam" id="TIGR00231">
    <property type="entry name" value="small_GTP"/>
    <property type="match status" value="1"/>
</dbReference>
<feature type="region of interest" description="G2" evidence="7">
    <location>
        <begin position="36"/>
        <end position="40"/>
    </location>
</feature>
<dbReference type="EMBL" id="CP020867">
    <property type="protein sequence ID" value="ARJ56782.1"/>
    <property type="molecule type" value="Genomic_DNA"/>
</dbReference>
<evidence type="ECO:0000313" key="10">
    <source>
        <dbReference type="Proteomes" id="UP000192902"/>
    </source>
</evidence>
<organism evidence="9 10">
    <name type="scientific">Campylobacter cuniculorum DSM 23162 = LMG 24588</name>
    <dbReference type="NCBI Taxonomy" id="1121267"/>
    <lineage>
        <taxon>Bacteria</taxon>
        <taxon>Pseudomonadati</taxon>
        <taxon>Campylobacterota</taxon>
        <taxon>Epsilonproteobacteria</taxon>
        <taxon>Campylobacterales</taxon>
        <taxon>Campylobacteraceae</taxon>
        <taxon>Campylobacter</taxon>
    </lineage>
</organism>
<dbReference type="InterPro" id="IPR030388">
    <property type="entry name" value="G_ERA_dom"/>
</dbReference>
<dbReference type="RefSeq" id="WP_027305710.1">
    <property type="nucleotide sequence ID" value="NZ_CP020867.1"/>
</dbReference>
<keyword evidence="6" id="KW-1003">Cell membrane</keyword>
<dbReference type="eggNOG" id="COG1159">
    <property type="taxonomic scope" value="Bacteria"/>
</dbReference>
<evidence type="ECO:0000256" key="5">
    <source>
        <dbReference type="ARBA" id="ARBA00023134"/>
    </source>
</evidence>
<keyword evidence="6" id="KW-0699">rRNA-binding</keyword>
<dbReference type="HAMAP" id="MF_00367">
    <property type="entry name" value="GTPase_Era"/>
    <property type="match status" value="1"/>
</dbReference>
<dbReference type="OrthoDB" id="9805918at2"/>
<dbReference type="AlphaFoldDB" id="A0A1W6BXH0"/>
<dbReference type="KEGG" id="ccun:CCUN_1189"/>
<dbReference type="GO" id="GO:0005829">
    <property type="term" value="C:cytosol"/>
    <property type="evidence" value="ECO:0007669"/>
    <property type="project" value="TreeGrafter"/>
</dbReference>
<feature type="region of interest" description="G5" evidence="7">
    <location>
        <begin position="146"/>
        <end position="148"/>
    </location>
</feature>
<comment type="function">
    <text evidence="6">An essential GTPase that binds both GDP and GTP, with rapid nucleotide exchange. Plays a role in 16S rRNA processing and 30S ribosomal subunit biogenesis and possibly also in cell cycle regulation and energy metabolism.</text>
</comment>
<keyword evidence="6" id="KW-0472">Membrane</keyword>
<dbReference type="Pfam" id="PF01926">
    <property type="entry name" value="MMR_HSR1"/>
    <property type="match status" value="1"/>
</dbReference>
<evidence type="ECO:0000256" key="7">
    <source>
        <dbReference type="PROSITE-ProRule" id="PRU01050"/>
    </source>
</evidence>
<evidence type="ECO:0000256" key="1">
    <source>
        <dbReference type="ARBA" id="ARBA00007921"/>
    </source>
</evidence>
<comment type="caution">
    <text evidence="6">Lacks conserved residue(s) required for the propagation of feature annotation.</text>
</comment>
<evidence type="ECO:0000313" key="9">
    <source>
        <dbReference type="EMBL" id="ARJ56782.1"/>
    </source>
</evidence>
<dbReference type="GO" id="GO:0003924">
    <property type="term" value="F:GTPase activity"/>
    <property type="evidence" value="ECO:0007669"/>
    <property type="project" value="UniProtKB-UniRule"/>
</dbReference>
<dbReference type="GO" id="GO:0005525">
    <property type="term" value="F:GTP binding"/>
    <property type="evidence" value="ECO:0007669"/>
    <property type="project" value="UniProtKB-UniRule"/>
</dbReference>
<name>A0A1W6BXH0_9BACT</name>
<keyword evidence="3 6" id="KW-0547">Nucleotide-binding</keyword>
<dbReference type="InterPro" id="IPR004044">
    <property type="entry name" value="KH_dom_type_2"/>
</dbReference>
<comment type="subunit">
    <text evidence="6">Monomer.</text>
</comment>
<dbReference type="GO" id="GO:0043024">
    <property type="term" value="F:ribosomal small subunit binding"/>
    <property type="evidence" value="ECO:0007669"/>
    <property type="project" value="TreeGrafter"/>
</dbReference>
<dbReference type="InterPro" id="IPR005662">
    <property type="entry name" value="GTPase_Era-like"/>
</dbReference>
<accession>A0A1W6BXH0</accession>
<feature type="region of interest" description="G1" evidence="7">
    <location>
        <begin position="10"/>
        <end position="17"/>
    </location>
</feature>
<evidence type="ECO:0000256" key="4">
    <source>
        <dbReference type="ARBA" id="ARBA00022884"/>
    </source>
</evidence>
<dbReference type="SUPFAM" id="SSF52540">
    <property type="entry name" value="P-loop containing nucleoside triphosphate hydrolases"/>
    <property type="match status" value="1"/>
</dbReference>
<dbReference type="Gene3D" id="3.40.50.300">
    <property type="entry name" value="P-loop containing nucleotide triphosphate hydrolases"/>
    <property type="match status" value="1"/>
</dbReference>
<dbReference type="Pfam" id="PF07650">
    <property type="entry name" value="KH_2"/>
    <property type="match status" value="1"/>
</dbReference>
<dbReference type="InterPro" id="IPR006073">
    <property type="entry name" value="GTP-bd"/>
</dbReference>
<dbReference type="Gene3D" id="3.30.300.20">
    <property type="match status" value="1"/>
</dbReference>
<comment type="similarity">
    <text evidence="1 6 7">Belongs to the TRAFAC class TrmE-Era-EngA-EngB-Septin-like GTPase superfamily. Era GTPase family.</text>
</comment>
<proteinExistence type="inferred from homology"/>
<evidence type="ECO:0000259" key="8">
    <source>
        <dbReference type="PROSITE" id="PS51713"/>
    </source>
</evidence>
<evidence type="ECO:0000256" key="2">
    <source>
        <dbReference type="ARBA" id="ARBA00020484"/>
    </source>
</evidence>
<dbReference type="Proteomes" id="UP000192902">
    <property type="component" value="Chromosome"/>
</dbReference>
<dbReference type="InterPro" id="IPR009019">
    <property type="entry name" value="KH_sf_prok-type"/>
</dbReference>
<dbReference type="PANTHER" id="PTHR42698:SF1">
    <property type="entry name" value="GTPASE ERA, MITOCHONDRIAL"/>
    <property type="match status" value="1"/>
</dbReference>
<feature type="binding site" evidence="6">
    <location>
        <begin position="116"/>
        <end position="119"/>
    </location>
    <ligand>
        <name>GTP</name>
        <dbReference type="ChEBI" id="CHEBI:37565"/>
    </ligand>
</feature>
<keyword evidence="6" id="KW-0690">Ribosome biogenesis</keyword>
<dbReference type="STRING" id="1121267.CCUN_1189"/>
<dbReference type="PROSITE" id="PS51713">
    <property type="entry name" value="G_ERA"/>
    <property type="match status" value="1"/>
</dbReference>
<protein>
    <recommendedName>
        <fullName evidence="2 6">GTPase Era</fullName>
    </recommendedName>
</protein>
<feature type="binding site" evidence="6">
    <location>
        <begin position="57"/>
        <end position="61"/>
    </location>
    <ligand>
        <name>GTP</name>
        <dbReference type="ChEBI" id="CHEBI:37565"/>
    </ligand>
</feature>
<dbReference type="PANTHER" id="PTHR42698">
    <property type="entry name" value="GTPASE ERA"/>
    <property type="match status" value="1"/>
</dbReference>
<dbReference type="NCBIfam" id="NF000908">
    <property type="entry name" value="PRK00089.1"/>
    <property type="match status" value="1"/>
</dbReference>
<dbReference type="CDD" id="cd04163">
    <property type="entry name" value="Era"/>
    <property type="match status" value="1"/>
</dbReference>
<gene>
    <name evidence="6 9" type="primary">era</name>
    <name evidence="9" type="ORF">CCUN_1189</name>
</gene>
<evidence type="ECO:0000256" key="6">
    <source>
        <dbReference type="HAMAP-Rule" id="MF_00367"/>
    </source>
</evidence>
<sequence>MKSGFVSVIGRSNAGKSSLINSLLEEKIALVSHKQNATRRKIKAIVMHKNHQIIFTDTPGLHQSTKLFNQMLIQSAIQSIGDCDVILFIASVFDTLKDYKDFLSLNPKVPHIIILNKIDLSDDAILFKKLEEYSALSENFKAIIPYSCKKRIYKNILLDELVKHLPEHAYFFDPQFLTTSSQKELFKDFILEVLFENLSDELPYSSEVLISQFKETSELLILEASIITDTNSHKAMLIGKNGLTLKRIGKAARIKISKFAQKKTLLKLFVQVKKNWQKDEIFLKKLLNYEE</sequence>
<evidence type="ECO:0000256" key="3">
    <source>
        <dbReference type="ARBA" id="ARBA00022741"/>
    </source>
</evidence>
<keyword evidence="6" id="KW-0963">Cytoplasm</keyword>
<keyword evidence="5 6" id="KW-0342">GTP-binding</keyword>
<feature type="region of interest" description="G3" evidence="7">
    <location>
        <begin position="57"/>
        <end position="60"/>
    </location>
</feature>